<reference evidence="2" key="1">
    <citation type="submission" date="2015-12" db="EMBL/GenBank/DDBJ databases">
        <title>Gene expression during late stages of embryo sac development: a critical building block for successful pollen-pistil interactions.</title>
        <authorList>
            <person name="Liu Y."/>
            <person name="Joly V."/>
            <person name="Sabar M."/>
            <person name="Matton D.P."/>
        </authorList>
    </citation>
    <scope>NUCLEOTIDE SEQUENCE</scope>
</reference>
<proteinExistence type="predicted"/>
<dbReference type="AlphaFoldDB" id="A0A0V0HLH7"/>
<dbReference type="Pfam" id="PF13976">
    <property type="entry name" value="gag_pre-integrs"/>
    <property type="match status" value="1"/>
</dbReference>
<evidence type="ECO:0000313" key="2">
    <source>
        <dbReference type="EMBL" id="JAP20390.1"/>
    </source>
</evidence>
<protein>
    <submittedName>
        <fullName evidence="2">Putative ovule protein</fullName>
    </submittedName>
</protein>
<dbReference type="EMBL" id="GEDG01018905">
    <property type="protein sequence ID" value="JAP20390.1"/>
    <property type="molecule type" value="Transcribed_RNA"/>
</dbReference>
<sequence length="101" mass="11313">MQDHSTGQMIGTRHESQGLYYLTSSNSITSCPFTHPPNLFHKHLGHPILSKLQKMVPILSSLSTLDCESCQLGNTLVLHSHVVLRVIQSLFFVSSFWYLGS</sequence>
<name>A0A0V0HLH7_SOLCH</name>
<organism evidence="2">
    <name type="scientific">Solanum chacoense</name>
    <name type="common">Chaco potato</name>
    <dbReference type="NCBI Taxonomy" id="4108"/>
    <lineage>
        <taxon>Eukaryota</taxon>
        <taxon>Viridiplantae</taxon>
        <taxon>Streptophyta</taxon>
        <taxon>Embryophyta</taxon>
        <taxon>Tracheophyta</taxon>
        <taxon>Spermatophyta</taxon>
        <taxon>Magnoliopsida</taxon>
        <taxon>eudicotyledons</taxon>
        <taxon>Gunneridae</taxon>
        <taxon>Pentapetalae</taxon>
        <taxon>asterids</taxon>
        <taxon>lamiids</taxon>
        <taxon>Solanales</taxon>
        <taxon>Solanaceae</taxon>
        <taxon>Solanoideae</taxon>
        <taxon>Solaneae</taxon>
        <taxon>Solanum</taxon>
    </lineage>
</organism>
<evidence type="ECO:0000259" key="1">
    <source>
        <dbReference type="Pfam" id="PF13976"/>
    </source>
</evidence>
<dbReference type="InterPro" id="IPR025724">
    <property type="entry name" value="GAG-pre-integrase_dom"/>
</dbReference>
<accession>A0A0V0HLH7</accession>
<feature type="domain" description="GAG-pre-integrase" evidence="1">
    <location>
        <begin position="18"/>
        <end position="73"/>
    </location>
</feature>